<evidence type="ECO:0000313" key="5">
    <source>
        <dbReference type="Proteomes" id="UP000435187"/>
    </source>
</evidence>
<accession>A0A6N7R045</accession>
<protein>
    <submittedName>
        <fullName evidence="4">Uncharacterized protein</fullName>
    </submittedName>
</protein>
<feature type="transmembrane region" description="Helical" evidence="3">
    <location>
        <begin position="12"/>
        <end position="30"/>
    </location>
</feature>
<sequence>MREDNHEKRIFYKFIFLLVVTGLIVIVWIWKWTADDPKEQDPKEMFETSSQQENMQEPVNIDEEKINAVLKDEGESKKPDAADENKQSEQTESNQEEDDLEQKYIIQYSEREVEQAKEQAEKVLALYILQVTDWDKWEDAVTANYLENMQKEMTNFKDEKAKRELDAIDLFASQPLKDGEITFGAYASWHVTVKGKSTSKPMQLYYITLQKAGDKWIVSNMVTPNNQNMEGEGKKN</sequence>
<dbReference type="Proteomes" id="UP000435187">
    <property type="component" value="Unassembled WGS sequence"/>
</dbReference>
<feature type="compositionally biased region" description="Basic and acidic residues" evidence="2">
    <location>
        <begin position="62"/>
        <end position="89"/>
    </location>
</feature>
<feature type="compositionally biased region" description="Polar residues" evidence="2">
    <location>
        <begin position="47"/>
        <end position="57"/>
    </location>
</feature>
<evidence type="ECO:0000256" key="3">
    <source>
        <dbReference type="SAM" id="Phobius"/>
    </source>
</evidence>
<proteinExistence type="predicted"/>
<feature type="coiled-coil region" evidence="1">
    <location>
        <begin position="106"/>
        <end position="166"/>
    </location>
</feature>
<name>A0A6N7R045_9BACI</name>
<keyword evidence="3" id="KW-0812">Transmembrane</keyword>
<dbReference type="AlphaFoldDB" id="A0A6N7R045"/>
<gene>
    <name evidence="4" type="ORF">GH885_09090</name>
</gene>
<evidence type="ECO:0000313" key="4">
    <source>
        <dbReference type="EMBL" id="MRI66505.1"/>
    </source>
</evidence>
<evidence type="ECO:0000256" key="1">
    <source>
        <dbReference type="SAM" id="Coils"/>
    </source>
</evidence>
<dbReference type="EMBL" id="WJEE01000016">
    <property type="protein sequence ID" value="MRI66505.1"/>
    <property type="molecule type" value="Genomic_DNA"/>
</dbReference>
<evidence type="ECO:0000256" key="2">
    <source>
        <dbReference type="SAM" id="MobiDB-lite"/>
    </source>
</evidence>
<keyword evidence="1" id="KW-0175">Coiled coil</keyword>
<feature type="region of interest" description="Disordered" evidence="2">
    <location>
        <begin position="39"/>
        <end position="100"/>
    </location>
</feature>
<comment type="caution">
    <text evidence="4">The sequence shown here is derived from an EMBL/GenBank/DDBJ whole genome shotgun (WGS) entry which is preliminary data.</text>
</comment>
<dbReference type="RefSeq" id="WP_153835208.1">
    <property type="nucleotide sequence ID" value="NZ_JBHUMW010000077.1"/>
</dbReference>
<keyword evidence="3" id="KW-1133">Transmembrane helix</keyword>
<reference evidence="4 5" key="1">
    <citation type="submission" date="2019-10" db="EMBL/GenBank/DDBJ databases">
        <title>Gracilibacillus salitolerans sp. nov., a moderate halophile isolated from a saline soil in northwest China.</title>
        <authorList>
            <person name="Gan L."/>
        </authorList>
    </citation>
    <scope>NUCLEOTIDE SEQUENCE [LARGE SCALE GENOMIC DNA]</scope>
    <source>
        <strain evidence="4 5">TP2-8</strain>
    </source>
</reference>
<keyword evidence="3" id="KW-0472">Membrane</keyword>
<keyword evidence="5" id="KW-1185">Reference proteome</keyword>
<organism evidence="4 5">
    <name type="scientific">Gracilibacillus thailandensis</name>
    <dbReference type="NCBI Taxonomy" id="563735"/>
    <lineage>
        <taxon>Bacteria</taxon>
        <taxon>Bacillati</taxon>
        <taxon>Bacillota</taxon>
        <taxon>Bacilli</taxon>
        <taxon>Bacillales</taxon>
        <taxon>Bacillaceae</taxon>
        <taxon>Gracilibacillus</taxon>
    </lineage>
</organism>